<dbReference type="Proteomes" id="UP000595038">
    <property type="component" value="Chromosome"/>
</dbReference>
<keyword evidence="1" id="KW-1133">Transmembrane helix</keyword>
<dbReference type="EMBL" id="CP065647">
    <property type="protein sequence ID" value="QPR74365.1"/>
    <property type="molecule type" value="Genomic_DNA"/>
</dbReference>
<dbReference type="InterPro" id="IPR057798">
    <property type="entry name" value="PH_YqeB"/>
</dbReference>
<evidence type="ECO:0000313" key="7">
    <source>
        <dbReference type="Proteomes" id="UP000595038"/>
    </source>
</evidence>
<keyword evidence="1" id="KW-0472">Membrane</keyword>
<dbReference type="OMA" id="EGTRQYW"/>
<evidence type="ECO:0000259" key="3">
    <source>
        <dbReference type="Pfam" id="PF23494"/>
    </source>
</evidence>
<protein>
    <submittedName>
        <fullName evidence="4">50S ribosomal protein L29</fullName>
    </submittedName>
</protein>
<organism evidence="5 6">
    <name type="scientific">Bacillus licheniformis</name>
    <dbReference type="NCBI Taxonomy" id="1402"/>
    <lineage>
        <taxon>Bacteria</taxon>
        <taxon>Bacillati</taxon>
        <taxon>Bacillota</taxon>
        <taxon>Bacilli</taxon>
        <taxon>Bacillales</taxon>
        <taxon>Bacillaceae</taxon>
        <taxon>Bacillus</taxon>
    </lineage>
</organism>
<dbReference type="GO" id="GO:0005840">
    <property type="term" value="C:ribosome"/>
    <property type="evidence" value="ECO:0007669"/>
    <property type="project" value="UniProtKB-KW"/>
</dbReference>
<name>A0A1Y0YV80_BACLI</name>
<reference evidence="4 7" key="2">
    <citation type="submission" date="2020-12" db="EMBL/GenBank/DDBJ databases">
        <title>FDA dAtabase for Regulatory Grade micrObial Sequences (FDA-ARGOS): Supporting development and validation of Infectious Disease Dx tests.</title>
        <authorList>
            <person name="Nelson B."/>
            <person name="Plummer A."/>
            <person name="Tallon L."/>
            <person name="Sadzewicz L."/>
            <person name="Zhao X."/>
            <person name="Boylan J."/>
            <person name="Ott S."/>
            <person name="Bowen H."/>
            <person name="Vavikolanu K."/>
            <person name="Mehta A."/>
            <person name="Aluvathingal J."/>
            <person name="Nadendla S."/>
            <person name="Myers T."/>
            <person name="Yan Y."/>
            <person name="Sichtig H."/>
        </authorList>
    </citation>
    <scope>NUCLEOTIDE SEQUENCE [LARGE SCALE GENOMIC DNA]</scope>
    <source>
        <strain evidence="4 7">FDAARGOS_923</strain>
    </source>
</reference>
<evidence type="ECO:0000313" key="5">
    <source>
        <dbReference type="EMBL" id="TWL31548.1"/>
    </source>
</evidence>
<feature type="domain" description="Cysteinyl-tRNA ligase anticodon binding" evidence="2">
    <location>
        <begin position="171"/>
        <end position="221"/>
    </location>
</feature>
<dbReference type="InterPro" id="IPR056411">
    <property type="entry name" value="CysS_C"/>
</dbReference>
<evidence type="ECO:0000313" key="4">
    <source>
        <dbReference type="EMBL" id="QPR74365.1"/>
    </source>
</evidence>
<reference evidence="5 6" key="1">
    <citation type="submission" date="2019-06" db="EMBL/GenBank/DDBJ databases">
        <title>Genome sequence analysis of &gt;100 Bacillus licheniformis strains suggests intrinsic resistance to this species.</title>
        <authorList>
            <person name="Wels M."/>
            <person name="Siezen R.J."/>
            <person name="Johansen E."/>
            <person name="Stuer-Lauridsen B."/>
            <person name="Bjerre K."/>
            <person name="Nielsen B.K.K."/>
        </authorList>
    </citation>
    <scope>NUCLEOTIDE SEQUENCE [LARGE SCALE GENOMIC DNA]</scope>
    <source>
        <strain evidence="5 6">BAC-16736</strain>
    </source>
</reference>
<dbReference type="DNASU" id="3028217"/>
<dbReference type="AlphaFoldDB" id="A0A1Y0YV80"/>
<dbReference type="EMBL" id="NILC01000010">
    <property type="protein sequence ID" value="TWL31548.1"/>
    <property type="molecule type" value="Genomic_DNA"/>
</dbReference>
<dbReference type="Proteomes" id="UP000435910">
    <property type="component" value="Unassembled WGS sequence"/>
</dbReference>
<feature type="domain" description="YqeB PH" evidence="3">
    <location>
        <begin position="5"/>
        <end position="155"/>
    </location>
</feature>
<keyword evidence="4" id="KW-0687">Ribonucleoprotein</keyword>
<accession>A0A1Y0YV80</accession>
<gene>
    <name evidence="5" type="ORF">CHCC16736_0716</name>
    <name evidence="4" type="ORF">I6G80_08895</name>
</gene>
<feature type="transmembrane region" description="Helical" evidence="1">
    <location>
        <begin position="16"/>
        <end position="40"/>
    </location>
</feature>
<feature type="transmembrane region" description="Helical" evidence="1">
    <location>
        <begin position="60"/>
        <end position="82"/>
    </location>
</feature>
<dbReference type="Pfam" id="PF23493">
    <property type="entry name" value="CysS_C"/>
    <property type="match status" value="1"/>
</dbReference>
<keyword evidence="1" id="KW-0812">Transmembrane</keyword>
<keyword evidence="4" id="KW-0689">Ribosomal protein</keyword>
<dbReference type="Pfam" id="PF23494">
    <property type="entry name" value="bPH_10"/>
    <property type="match status" value="1"/>
</dbReference>
<dbReference type="GeneID" id="92860108"/>
<evidence type="ECO:0000313" key="6">
    <source>
        <dbReference type="Proteomes" id="UP000435910"/>
    </source>
</evidence>
<dbReference type="RefSeq" id="WP_003184761.1">
    <property type="nucleotide sequence ID" value="NZ_BEXU01000021.1"/>
</dbReference>
<proteinExistence type="predicted"/>
<evidence type="ECO:0000259" key="2">
    <source>
        <dbReference type="Pfam" id="PF23493"/>
    </source>
</evidence>
<evidence type="ECO:0000256" key="1">
    <source>
        <dbReference type="SAM" id="Phobius"/>
    </source>
</evidence>
<sequence length="224" mass="25926">MNQETIIGLSKIEKTLYWIIPPVLGAVLGWFLPVIADWVLTIPIVPFKGPLEFITSLNSFWVSIIAAFIGIVAGLFFSQYIFTEILQVFISDQNVKLLFKEKEEVIEKKDISAIYLEKKDLVVLGHKGTELYREQLESKRALAESAFKHHGYKWADEDPFKNEYQRWVADHPDFPSHINTLLLARERALLDNKHEEAKILRKDLAKLGVVIQDEDKRQYVRMVS</sequence>